<organism evidence="3 4">
    <name type="scientific">Paenibacillus lacisoli</name>
    <dbReference type="NCBI Taxonomy" id="3064525"/>
    <lineage>
        <taxon>Bacteria</taxon>
        <taxon>Bacillati</taxon>
        <taxon>Bacillota</taxon>
        <taxon>Bacilli</taxon>
        <taxon>Bacillales</taxon>
        <taxon>Paenibacillaceae</taxon>
        <taxon>Paenibacillus</taxon>
    </lineage>
</organism>
<protein>
    <submittedName>
        <fullName evidence="3">DUF4179 domain-containing protein</fullName>
    </submittedName>
</protein>
<reference evidence="3 4" key="1">
    <citation type="submission" date="2023-07" db="EMBL/GenBank/DDBJ databases">
        <title>Paenibacillus sp. JX-17 nov. isolated from soil.</title>
        <authorList>
            <person name="Wan Y."/>
            <person name="Liu B."/>
        </authorList>
    </citation>
    <scope>NUCLEOTIDE SEQUENCE [LARGE SCALE GENOMIC DNA]</scope>
    <source>
        <strain evidence="3 4">JX-17</strain>
    </source>
</reference>
<keyword evidence="1" id="KW-1133">Transmembrane helix</keyword>
<evidence type="ECO:0000256" key="1">
    <source>
        <dbReference type="SAM" id="Phobius"/>
    </source>
</evidence>
<feature type="domain" description="DUF4179" evidence="2">
    <location>
        <begin position="55"/>
        <end position="147"/>
    </location>
</feature>
<sequence length="375" mass="41979">MRNADEQRLMADARQMKQEQDSLNELDAAGAVWRGMQQGKRRKRLRTAGLQFGAVVVTAAIVFMVWVGVQHFNSSPSIQAAVQQADDWGQLAPFRQVMSRAVDQHTLESAIRHGYIQMVNQTVKEGAYQITLNAVTADENRLIILYTGETDTTQDIYDIPSVKVNQRQNSKTLGWLGGTQSVKSSLGESKKMYGITSIPLDRSQPFPEQLKAEFRVSSVDSGISTDPALWKNRKYQFSKSMIVNFDLSLKFTQYKTVILKPAQSFLLNGYPAKLAEVELSPLVMNVKFEFDARVNRDWKIKEDTISKLTPAKLVAKTQEHVTELSSVSGIDTEKGYSYQFGSNFLDSPDSLVLQLYPEVRKPGAADAGLKNLTIK</sequence>
<feature type="transmembrane region" description="Helical" evidence="1">
    <location>
        <begin position="48"/>
        <end position="69"/>
    </location>
</feature>
<dbReference type="InterPro" id="IPR025436">
    <property type="entry name" value="DUF4179"/>
</dbReference>
<dbReference type="RefSeq" id="WP_305024986.1">
    <property type="nucleotide sequence ID" value="NZ_JAUQTB010000009.1"/>
</dbReference>
<dbReference type="Proteomes" id="UP001240171">
    <property type="component" value="Unassembled WGS sequence"/>
</dbReference>
<evidence type="ECO:0000313" key="3">
    <source>
        <dbReference type="EMBL" id="MDO7907773.1"/>
    </source>
</evidence>
<name>A0ABT9CES8_9BACL</name>
<evidence type="ECO:0000259" key="2">
    <source>
        <dbReference type="Pfam" id="PF13786"/>
    </source>
</evidence>
<keyword evidence="1" id="KW-0472">Membrane</keyword>
<comment type="caution">
    <text evidence="3">The sequence shown here is derived from an EMBL/GenBank/DDBJ whole genome shotgun (WGS) entry which is preliminary data.</text>
</comment>
<dbReference type="EMBL" id="JAUQTB010000009">
    <property type="protein sequence ID" value="MDO7907773.1"/>
    <property type="molecule type" value="Genomic_DNA"/>
</dbReference>
<dbReference type="Gene3D" id="2.60.40.1630">
    <property type="entry name" value="bacillus anthracis domain"/>
    <property type="match status" value="1"/>
</dbReference>
<evidence type="ECO:0000313" key="4">
    <source>
        <dbReference type="Proteomes" id="UP001240171"/>
    </source>
</evidence>
<keyword evidence="4" id="KW-1185">Reference proteome</keyword>
<gene>
    <name evidence="3" type="ORF">Q5741_15280</name>
</gene>
<dbReference type="Pfam" id="PF13786">
    <property type="entry name" value="DUF4179"/>
    <property type="match status" value="1"/>
</dbReference>
<accession>A0ABT9CES8</accession>
<keyword evidence="1" id="KW-0812">Transmembrane</keyword>
<proteinExistence type="predicted"/>